<organism evidence="8">
    <name type="scientific">Photinus pyralis</name>
    <name type="common">Common eastern firefly</name>
    <name type="synonym">Lampyris pyralis</name>
    <dbReference type="NCBI Taxonomy" id="7054"/>
    <lineage>
        <taxon>Eukaryota</taxon>
        <taxon>Metazoa</taxon>
        <taxon>Ecdysozoa</taxon>
        <taxon>Arthropoda</taxon>
        <taxon>Hexapoda</taxon>
        <taxon>Insecta</taxon>
        <taxon>Pterygota</taxon>
        <taxon>Neoptera</taxon>
        <taxon>Endopterygota</taxon>
        <taxon>Coleoptera</taxon>
        <taxon>Polyphaga</taxon>
        <taxon>Elateriformia</taxon>
        <taxon>Elateroidea</taxon>
        <taxon>Lampyridae</taxon>
        <taxon>Lampyrinae</taxon>
        <taxon>Photinus</taxon>
    </lineage>
</organism>
<evidence type="ECO:0000256" key="2">
    <source>
        <dbReference type="ARBA" id="ARBA00004603"/>
    </source>
</evidence>
<dbReference type="InParanoid" id="A0A1Y1NH56"/>
<keyword evidence="4" id="KW-0967">Endosome</keyword>
<dbReference type="GO" id="GO:0141039">
    <property type="term" value="F:phosphatidylinositol 3-kinase inhibitor activity"/>
    <property type="evidence" value="ECO:0007669"/>
    <property type="project" value="InterPro"/>
</dbReference>
<gene>
    <name evidence="9" type="ORF">PPYR_12447</name>
</gene>
<evidence type="ECO:0000259" key="7">
    <source>
        <dbReference type="Pfam" id="PF23138"/>
    </source>
</evidence>
<feature type="coiled-coil region" evidence="5">
    <location>
        <begin position="177"/>
        <end position="204"/>
    </location>
</feature>
<comment type="similarity">
    <text evidence="3">Belongs to the WD repeat WDR91 family.</text>
</comment>
<dbReference type="AlphaFoldDB" id="A0A1Y1NH56"/>
<evidence type="ECO:0000313" key="10">
    <source>
        <dbReference type="Proteomes" id="UP000327044"/>
    </source>
</evidence>
<protein>
    <recommendedName>
        <fullName evidence="7">ARMC9 CTLH-like domain-containing protein</fullName>
    </recommendedName>
</protein>
<evidence type="ECO:0000256" key="6">
    <source>
        <dbReference type="SAM" id="MobiDB-lite"/>
    </source>
</evidence>
<dbReference type="GO" id="GO:0045022">
    <property type="term" value="P:early endosome to late endosome transport"/>
    <property type="evidence" value="ECO:0007669"/>
    <property type="project" value="InterPro"/>
</dbReference>
<accession>A0A1Y1NH56</accession>
<keyword evidence="5" id="KW-0175">Coiled coil</keyword>
<reference evidence="9" key="3">
    <citation type="submission" date="2019-08" db="EMBL/GenBank/DDBJ databases">
        <authorList>
            <consortium name="Photinus pyralis genome working group"/>
            <person name="Fallon T.R."/>
            <person name="Sander Lower S.E."/>
            <person name="Weng J.-K."/>
        </authorList>
    </citation>
    <scope>NUCLEOTIDE SEQUENCE</scope>
    <source>
        <strain evidence="9">1611_PpyrPB1</strain>
        <tissue evidence="9">Whole body</tissue>
    </source>
</reference>
<dbReference type="EMBL" id="GEZM01005716">
    <property type="protein sequence ID" value="JAV95975.1"/>
    <property type="molecule type" value="Transcribed_RNA"/>
</dbReference>
<dbReference type="InterPro" id="IPR039724">
    <property type="entry name" value="WDR91"/>
</dbReference>
<feature type="compositionally biased region" description="Low complexity" evidence="6">
    <location>
        <begin position="272"/>
        <end position="281"/>
    </location>
</feature>
<reference evidence="8" key="1">
    <citation type="journal article" date="2016" name="Sci. Rep.">
        <title>Molecular characterization of firefly nuptial gifts: a multi-omics approach sheds light on postcopulatory sexual selection.</title>
        <authorList>
            <person name="Al-Wathiqui N."/>
            <person name="Fallon T.R."/>
            <person name="South A."/>
            <person name="Weng J.K."/>
            <person name="Lewis S.M."/>
        </authorList>
    </citation>
    <scope>NUCLEOTIDE SEQUENCE</scope>
</reference>
<dbReference type="InterPro" id="IPR056327">
    <property type="entry name" value="ARMC9_CTLH-like_dom"/>
</dbReference>
<comment type="subcellular location">
    <subcellularLocation>
        <location evidence="1">Early endosome</location>
    </subcellularLocation>
    <subcellularLocation>
        <location evidence="2">Late endosome</location>
    </subcellularLocation>
</comment>
<evidence type="ECO:0000313" key="8">
    <source>
        <dbReference type="EMBL" id="JAV95975.1"/>
    </source>
</evidence>
<dbReference type="GO" id="GO:0031902">
    <property type="term" value="C:late endosome membrane"/>
    <property type="evidence" value="ECO:0007669"/>
    <property type="project" value="TreeGrafter"/>
</dbReference>
<sequence>MAHVQYLDELIREYLVHRGFGTTVKALDIDLKSDKEKSFRVDKIVEQLVQFVNNYDLISLRELWGHLETHMFTKLESHFVPATKKLENAILKLYLINVIVNNKSEKMAEFFMKMTPEIHNQSEWKDWFMLPYIKNPEENPTFSLHFTRQWQDTLLVSLHNFLATIFQYMPTPALMHFEEDANKIRKLEEKNESLKNRLAQLIDKGPETTVTPCHVEPPLHLLDDFYIIAQESTTTDNQAKSLKNLIRNMGTGSSPILGRKETSSNTNKKKLSTITSKTKSSQNYFHEQ</sequence>
<dbReference type="Pfam" id="PF23138">
    <property type="entry name" value="CTLH_Armc9"/>
    <property type="match status" value="1"/>
</dbReference>
<dbReference type="GO" id="GO:0051898">
    <property type="term" value="P:negative regulation of phosphatidylinositol 3-kinase/protein kinase B signal transduction"/>
    <property type="evidence" value="ECO:0007669"/>
    <property type="project" value="InterPro"/>
</dbReference>
<dbReference type="GO" id="GO:0031901">
    <property type="term" value="C:early endosome membrane"/>
    <property type="evidence" value="ECO:0007669"/>
    <property type="project" value="TreeGrafter"/>
</dbReference>
<dbReference type="OrthoDB" id="193023at2759"/>
<evidence type="ECO:0000256" key="5">
    <source>
        <dbReference type="SAM" id="Coils"/>
    </source>
</evidence>
<dbReference type="Proteomes" id="UP000327044">
    <property type="component" value="Unassembled WGS sequence"/>
</dbReference>
<feature type="domain" description="ARMC9 CTLH-like" evidence="7">
    <location>
        <begin position="46"/>
        <end position="167"/>
    </location>
</feature>
<name>A0A1Y1NH56_PHOPY</name>
<evidence type="ECO:0000256" key="3">
    <source>
        <dbReference type="ARBA" id="ARBA00006128"/>
    </source>
</evidence>
<keyword evidence="10" id="KW-1185">Reference proteome</keyword>
<dbReference type="PANTHER" id="PTHR13083:SF3">
    <property type="entry name" value="WD REPEAT-CONTAINING PROTEIN 91"/>
    <property type="match status" value="1"/>
</dbReference>
<feature type="region of interest" description="Disordered" evidence="6">
    <location>
        <begin position="250"/>
        <end position="288"/>
    </location>
</feature>
<dbReference type="FunCoup" id="A0A1Y1NH56">
    <property type="interactions" value="29"/>
</dbReference>
<dbReference type="PANTHER" id="PTHR13083">
    <property type="entry name" value="WD REPEAT-CONTAINING PROTEIN 91"/>
    <property type="match status" value="1"/>
</dbReference>
<proteinExistence type="inferred from homology"/>
<evidence type="ECO:0000256" key="4">
    <source>
        <dbReference type="ARBA" id="ARBA00022753"/>
    </source>
</evidence>
<reference evidence="9 10" key="2">
    <citation type="journal article" date="2018" name="Elife">
        <title>Firefly genomes illuminate parallel origins of bioluminescence in beetles.</title>
        <authorList>
            <person name="Fallon T.R."/>
            <person name="Lower S.E."/>
            <person name="Chang C.H."/>
            <person name="Bessho-Uehara M."/>
            <person name="Martin G.J."/>
            <person name="Bewick A.J."/>
            <person name="Behringer M."/>
            <person name="Debat H.J."/>
            <person name="Wong I."/>
            <person name="Day J.C."/>
            <person name="Suvorov A."/>
            <person name="Silva C.J."/>
            <person name="Stanger-Hall K.F."/>
            <person name="Hall D.W."/>
            <person name="Schmitz R.J."/>
            <person name="Nelson D.R."/>
            <person name="Lewis S.M."/>
            <person name="Shigenobu S."/>
            <person name="Bybee S.M."/>
            <person name="Larracuente A.M."/>
            <person name="Oba Y."/>
            <person name="Weng J.K."/>
        </authorList>
    </citation>
    <scope>NUCLEOTIDE SEQUENCE [LARGE SCALE GENOMIC DNA]</scope>
    <source>
        <strain evidence="9">1611_PpyrPB1</strain>
        <tissue evidence="9">Whole body</tissue>
    </source>
</reference>
<evidence type="ECO:0000256" key="1">
    <source>
        <dbReference type="ARBA" id="ARBA00004412"/>
    </source>
</evidence>
<evidence type="ECO:0000313" key="9">
    <source>
        <dbReference type="EMBL" id="KAB0795608.1"/>
    </source>
</evidence>
<dbReference type="EMBL" id="VVIM01000008">
    <property type="protein sequence ID" value="KAB0795608.1"/>
    <property type="molecule type" value="Genomic_DNA"/>
</dbReference>